<dbReference type="RefSeq" id="YP_009798195.1">
    <property type="nucleotide sequence ID" value="NC_047924.1"/>
</dbReference>
<keyword evidence="2" id="KW-1185">Reference proteome</keyword>
<evidence type="ECO:0000313" key="1">
    <source>
        <dbReference type="EMBL" id="AUV59911.1"/>
    </source>
</evidence>
<dbReference type="EMBL" id="MG765277">
    <property type="protein sequence ID" value="AUV59911.1"/>
    <property type="molecule type" value="Genomic_DNA"/>
</dbReference>
<dbReference type="Proteomes" id="UP000241463">
    <property type="component" value="Segment"/>
</dbReference>
<sequence>MNDKTELASRRSDGNTGVIAIPFKVDFNNNNLLTGIKLVVFSTLENEQHLIWVSREFTKDELKDGTNYLHLSSPLVISKGAYQVLTVYK</sequence>
<evidence type="ECO:0000313" key="2">
    <source>
        <dbReference type="Proteomes" id="UP000241463"/>
    </source>
</evidence>
<accession>A0A2K9VCG0</accession>
<organism evidence="1 2">
    <name type="scientific">Lactobacillus phage Bacchae</name>
    <dbReference type="NCBI Taxonomy" id="2079429"/>
    <lineage>
        <taxon>Viruses</taxon>
        <taxon>Duplodnaviria</taxon>
        <taxon>Heunggongvirae</taxon>
        <taxon>Uroviricota</taxon>
        <taxon>Caudoviricetes</taxon>
        <taxon>Herelleviridae</taxon>
        <taxon>Harbinvirus</taxon>
        <taxon>Harbinvirus bacchae</taxon>
    </lineage>
</organism>
<dbReference type="KEGG" id="vg:54988640"/>
<proteinExistence type="predicted"/>
<name>A0A2K9VCG0_9CAUD</name>
<dbReference type="GeneID" id="54988640"/>
<protein>
    <submittedName>
        <fullName evidence="1">Uncharacterized protein</fullName>
    </submittedName>
</protein>
<reference evidence="1 2" key="1">
    <citation type="submission" date="2018-01" db="EMBL/GenBank/DDBJ databases">
        <title>Lactobacillus phages that infect wine-derived L. plantarum strains.</title>
        <authorList>
            <person name="Kyrkou I."/>
            <person name="Hestbjerg Hansen L."/>
        </authorList>
    </citation>
    <scope>NUCLEOTIDE SEQUENCE [LARGE SCALE GENOMIC DNA]</scope>
</reference>